<gene>
    <name evidence="1" type="ORF">SAMN05421672_115120</name>
</gene>
<dbReference type="AlphaFoldDB" id="A0A1N6YLS8"/>
<dbReference type="EMBL" id="FTMC01000015">
    <property type="protein sequence ID" value="SIR15496.1"/>
    <property type="molecule type" value="Genomic_DNA"/>
</dbReference>
<accession>A0A1N6YLS8</accession>
<organism evidence="1 2">
    <name type="scientific">Pseudomonas flexibilis</name>
    <dbReference type="NCBI Taxonomy" id="706570"/>
    <lineage>
        <taxon>Bacteria</taxon>
        <taxon>Pseudomonadati</taxon>
        <taxon>Pseudomonadota</taxon>
        <taxon>Gammaproteobacteria</taxon>
        <taxon>Pseudomonadales</taxon>
        <taxon>Pseudomonadaceae</taxon>
        <taxon>Pseudomonas</taxon>
    </lineage>
</organism>
<proteinExistence type="predicted"/>
<name>A0A1N6YLS8_9PSED</name>
<reference evidence="1 2" key="1">
    <citation type="submission" date="2017-01" db="EMBL/GenBank/DDBJ databases">
        <authorList>
            <person name="Mah S.A."/>
            <person name="Swanson W.J."/>
            <person name="Moy G.W."/>
            <person name="Vacquier V.D."/>
        </authorList>
    </citation>
    <scope>NUCLEOTIDE SEQUENCE [LARGE SCALE GENOMIC DNA]</scope>
    <source>
        <strain evidence="1 2">ATCC 29606</strain>
    </source>
</reference>
<dbReference type="Proteomes" id="UP000186079">
    <property type="component" value="Unassembled WGS sequence"/>
</dbReference>
<dbReference type="Pfam" id="PF06891">
    <property type="entry name" value="P2_Phage_GpR"/>
    <property type="match status" value="1"/>
</dbReference>
<sequence>MNKLRGLTRHLLERRLVRAEQLDSWTEQVTLELLWKPTTSGLLMGNQRYRAVIVLERFADHPGRLMALVGSWLENHDADRDDDLPAPTFDIEPLDNDLFDVELTLEFVEPLHLGEDPTGEIEAFGQRWAFVPFDLWVAEQGEVDSHGA</sequence>
<protein>
    <submittedName>
        <fullName evidence="1">p2 phage tail completion protein R (GpR)</fullName>
    </submittedName>
</protein>
<evidence type="ECO:0000313" key="2">
    <source>
        <dbReference type="Proteomes" id="UP000186079"/>
    </source>
</evidence>
<evidence type="ECO:0000313" key="1">
    <source>
        <dbReference type="EMBL" id="SIR15496.1"/>
    </source>
</evidence>
<dbReference type="RefSeq" id="WP_039559992.1">
    <property type="nucleotide sequence ID" value="NZ_FTMC01000015.1"/>
</dbReference>
<dbReference type="InterPro" id="IPR009678">
    <property type="entry name" value="Phage_tail_completion_R"/>
</dbReference>